<dbReference type="GO" id="GO:0043335">
    <property type="term" value="P:protein unfolding"/>
    <property type="evidence" value="ECO:0007669"/>
    <property type="project" value="TreeGrafter"/>
</dbReference>
<sequence>MQAIKKRKGVNKMSNWTLKEKSVGDLTVKIEGKEWADAVKKAFNKIAKNVSINGFRKGQAPKALIEKRVSDNERFITAVDDNANVWMRTALEAEKLVPISQPQLDIKAVDANGVELVFTFAVMPEVKLGDYKGLEYNLDEVAVSDEEIDAELNRMREQYAEVQTKDGAAAEGDTVNIDYEGFKDDVAFDGGKVTNYDLVLGSHSFIPGFEEKLVGVKAGEEKDLNLTFPENYHAKDLKGAAVVFKVKVNEVKTKVLPEVNDEFAKDVNAAGVETVADLKNMIRTRIEDGKKSQAENKADTALMDKLVENAEIDLPEVLVEEEVNNQIQQLAQQISQYGMNFNQYLSMMGKKIEDVRAEYTDNATKTAKLRLILEEIAKVEALEPTEEDLENEYNNIAAQYNMPVDQVKTYISVDMLKRDVRNEKAYAFVKENAAGGKKPAKKTAKKTTKKADKAEATEEKPVKKTIRKKKIEVEETAK</sequence>
<dbReference type="GO" id="GO:0015031">
    <property type="term" value="P:protein transport"/>
    <property type="evidence" value="ECO:0007669"/>
    <property type="project" value="UniProtKB-UniRule"/>
</dbReference>
<evidence type="ECO:0000313" key="17">
    <source>
        <dbReference type="EMBL" id="RGT56140.1"/>
    </source>
</evidence>
<keyword evidence="6 12" id="KW-0697">Rotamase</keyword>
<dbReference type="InterPro" id="IPR037041">
    <property type="entry name" value="Trigger_fac_C_sf"/>
</dbReference>
<evidence type="ECO:0000256" key="11">
    <source>
        <dbReference type="ARBA" id="ARBA00029986"/>
    </source>
</evidence>
<gene>
    <name evidence="12" type="primary">tig</name>
    <name evidence="17" type="ORF">DWX20_04855</name>
</gene>
<dbReference type="GO" id="GO:0005737">
    <property type="term" value="C:cytoplasm"/>
    <property type="evidence" value="ECO:0007669"/>
    <property type="project" value="UniProtKB-SubCell"/>
</dbReference>
<dbReference type="SUPFAM" id="SSF102735">
    <property type="entry name" value="Trigger factor ribosome-binding domain"/>
    <property type="match status" value="1"/>
</dbReference>
<comment type="domain">
    <text evidence="12">Consists of 3 domains; the N-terminus binds the ribosome, the middle domain has PPIase activity, while the C-terminus has intrinsic chaperone activity on its own.</text>
</comment>
<evidence type="ECO:0000256" key="8">
    <source>
        <dbReference type="ARBA" id="ARBA00023235"/>
    </source>
</evidence>
<dbReference type="Proteomes" id="UP000284731">
    <property type="component" value="Unassembled WGS sequence"/>
</dbReference>
<dbReference type="Pfam" id="PF05698">
    <property type="entry name" value="Trigger_C"/>
    <property type="match status" value="1"/>
</dbReference>
<evidence type="ECO:0000256" key="4">
    <source>
        <dbReference type="ARBA" id="ARBA00016902"/>
    </source>
</evidence>
<evidence type="ECO:0000259" key="16">
    <source>
        <dbReference type="PROSITE" id="PS50059"/>
    </source>
</evidence>
<evidence type="ECO:0000256" key="2">
    <source>
        <dbReference type="ARBA" id="ARBA00005464"/>
    </source>
</evidence>
<dbReference type="PANTHER" id="PTHR30560">
    <property type="entry name" value="TRIGGER FACTOR CHAPERONE AND PEPTIDYL-PROLYL CIS/TRANS ISOMERASE"/>
    <property type="match status" value="1"/>
</dbReference>
<evidence type="ECO:0000256" key="5">
    <source>
        <dbReference type="ARBA" id="ARBA00022618"/>
    </source>
</evidence>
<keyword evidence="12" id="KW-0963">Cytoplasm</keyword>
<name>A0A412PFA7_9FIRM</name>
<evidence type="ECO:0000256" key="1">
    <source>
        <dbReference type="ARBA" id="ARBA00000971"/>
    </source>
</evidence>
<dbReference type="SUPFAM" id="SSF109998">
    <property type="entry name" value="Triger factor/SurA peptide-binding domain-like"/>
    <property type="match status" value="1"/>
</dbReference>
<comment type="subcellular location">
    <subcellularLocation>
        <location evidence="12">Cytoplasm</location>
    </subcellularLocation>
    <text evidence="12">About half TF is bound to the ribosome near the polypeptide exit tunnel while the other half is free in the cytoplasm.</text>
</comment>
<accession>A0A412PFA7</accession>
<dbReference type="SUPFAM" id="SSF54534">
    <property type="entry name" value="FKBP-like"/>
    <property type="match status" value="1"/>
</dbReference>
<feature type="compositionally biased region" description="Basic and acidic residues" evidence="15">
    <location>
        <begin position="449"/>
        <end position="462"/>
    </location>
</feature>
<evidence type="ECO:0000256" key="9">
    <source>
        <dbReference type="ARBA" id="ARBA00023306"/>
    </source>
</evidence>
<evidence type="ECO:0000256" key="6">
    <source>
        <dbReference type="ARBA" id="ARBA00023110"/>
    </source>
</evidence>
<keyword evidence="9 12" id="KW-0131">Cell cycle</keyword>
<dbReference type="InterPro" id="IPR008880">
    <property type="entry name" value="Trigger_fac_C"/>
</dbReference>
<feature type="domain" description="PPIase FKBP-type" evidence="16">
    <location>
        <begin position="172"/>
        <end position="252"/>
    </location>
</feature>
<dbReference type="FunFam" id="3.10.50.40:FF:000001">
    <property type="entry name" value="Trigger factor"/>
    <property type="match status" value="1"/>
</dbReference>
<feature type="region of interest" description="Disordered" evidence="15">
    <location>
        <begin position="431"/>
        <end position="478"/>
    </location>
</feature>
<comment type="similarity">
    <text evidence="2 12 14">Belongs to the FKBP-type PPIase family. Tig subfamily.</text>
</comment>
<dbReference type="Pfam" id="PF00254">
    <property type="entry name" value="FKBP_C"/>
    <property type="match status" value="1"/>
</dbReference>
<keyword evidence="7 12" id="KW-0143">Chaperone</keyword>
<comment type="catalytic activity">
    <reaction evidence="1 12 13">
        <text>[protein]-peptidylproline (omega=180) = [protein]-peptidylproline (omega=0)</text>
        <dbReference type="Rhea" id="RHEA:16237"/>
        <dbReference type="Rhea" id="RHEA-COMP:10747"/>
        <dbReference type="Rhea" id="RHEA-COMP:10748"/>
        <dbReference type="ChEBI" id="CHEBI:83833"/>
        <dbReference type="ChEBI" id="CHEBI:83834"/>
        <dbReference type="EC" id="5.2.1.8"/>
    </reaction>
</comment>
<organism evidence="17 18">
    <name type="scientific">Solobacterium moorei</name>
    <dbReference type="NCBI Taxonomy" id="102148"/>
    <lineage>
        <taxon>Bacteria</taxon>
        <taxon>Bacillati</taxon>
        <taxon>Bacillota</taxon>
        <taxon>Erysipelotrichia</taxon>
        <taxon>Erysipelotrichales</taxon>
        <taxon>Erysipelotrichaceae</taxon>
        <taxon>Solobacterium</taxon>
    </lineage>
</organism>
<feature type="compositionally biased region" description="Basic residues" evidence="15">
    <location>
        <begin position="438"/>
        <end position="448"/>
    </location>
</feature>
<dbReference type="PANTHER" id="PTHR30560:SF3">
    <property type="entry name" value="TRIGGER FACTOR-LIKE PROTEIN TIG, CHLOROPLASTIC"/>
    <property type="match status" value="1"/>
</dbReference>
<dbReference type="Gene3D" id="3.10.50.40">
    <property type="match status" value="1"/>
</dbReference>
<dbReference type="PROSITE" id="PS50059">
    <property type="entry name" value="FKBP_PPIASE"/>
    <property type="match status" value="1"/>
</dbReference>
<keyword evidence="8 12" id="KW-0413">Isomerase</keyword>
<dbReference type="InterPro" id="IPR027304">
    <property type="entry name" value="Trigger_fact/SurA_dom_sf"/>
</dbReference>
<dbReference type="HAMAP" id="MF_00303">
    <property type="entry name" value="Trigger_factor_Tig"/>
    <property type="match status" value="1"/>
</dbReference>
<proteinExistence type="inferred from homology"/>
<dbReference type="InterPro" id="IPR001179">
    <property type="entry name" value="PPIase_FKBP_dom"/>
</dbReference>
<dbReference type="EMBL" id="QRWX01000002">
    <property type="protein sequence ID" value="RGT56140.1"/>
    <property type="molecule type" value="Genomic_DNA"/>
</dbReference>
<dbReference type="Gene3D" id="1.10.3120.10">
    <property type="entry name" value="Trigger factor, C-terminal domain"/>
    <property type="match status" value="1"/>
</dbReference>
<keyword evidence="5 12" id="KW-0132">Cell division</keyword>
<protein>
    <recommendedName>
        <fullName evidence="4 12">Trigger factor</fullName>
        <shortName evidence="12">TF</shortName>
        <ecNumber evidence="3 12">5.2.1.8</ecNumber>
    </recommendedName>
    <alternativeName>
        <fullName evidence="11 12">PPIase</fullName>
    </alternativeName>
</protein>
<dbReference type="GO" id="GO:0043022">
    <property type="term" value="F:ribosome binding"/>
    <property type="evidence" value="ECO:0007669"/>
    <property type="project" value="TreeGrafter"/>
</dbReference>
<dbReference type="Pfam" id="PF05697">
    <property type="entry name" value="Trigger_N"/>
    <property type="match status" value="1"/>
</dbReference>
<dbReference type="GO" id="GO:0003755">
    <property type="term" value="F:peptidyl-prolyl cis-trans isomerase activity"/>
    <property type="evidence" value="ECO:0007669"/>
    <property type="project" value="UniProtKB-UniRule"/>
</dbReference>
<evidence type="ECO:0000256" key="12">
    <source>
        <dbReference type="HAMAP-Rule" id="MF_00303"/>
    </source>
</evidence>
<dbReference type="InterPro" id="IPR036611">
    <property type="entry name" value="Trigger_fac_ribosome-bd_sf"/>
</dbReference>
<comment type="function">
    <text evidence="10 12">Involved in protein export. Acts as a chaperone by maintaining the newly synthesized protein in an open conformation. Functions as a peptidyl-prolyl cis-trans isomerase.</text>
</comment>
<dbReference type="GO" id="GO:0044183">
    <property type="term" value="F:protein folding chaperone"/>
    <property type="evidence" value="ECO:0007669"/>
    <property type="project" value="TreeGrafter"/>
</dbReference>
<dbReference type="AlphaFoldDB" id="A0A412PFA7"/>
<comment type="caution">
    <text evidence="17">The sequence shown here is derived from an EMBL/GenBank/DDBJ whole genome shotgun (WGS) entry which is preliminary data.</text>
</comment>
<dbReference type="PIRSF" id="PIRSF003095">
    <property type="entry name" value="Trigger_factor"/>
    <property type="match status" value="1"/>
</dbReference>
<dbReference type="InterPro" id="IPR005215">
    <property type="entry name" value="Trig_fac"/>
</dbReference>
<dbReference type="InterPro" id="IPR046357">
    <property type="entry name" value="PPIase_dom_sf"/>
</dbReference>
<evidence type="ECO:0000256" key="10">
    <source>
        <dbReference type="ARBA" id="ARBA00024849"/>
    </source>
</evidence>
<dbReference type="InterPro" id="IPR008881">
    <property type="entry name" value="Trigger_fac_ribosome-bd_bac"/>
</dbReference>
<dbReference type="EC" id="5.2.1.8" evidence="3 12"/>
<evidence type="ECO:0000256" key="14">
    <source>
        <dbReference type="RuleBase" id="RU003914"/>
    </source>
</evidence>
<evidence type="ECO:0000256" key="7">
    <source>
        <dbReference type="ARBA" id="ARBA00023186"/>
    </source>
</evidence>
<dbReference type="NCBIfam" id="TIGR00115">
    <property type="entry name" value="tig"/>
    <property type="match status" value="1"/>
</dbReference>
<evidence type="ECO:0000256" key="3">
    <source>
        <dbReference type="ARBA" id="ARBA00013194"/>
    </source>
</evidence>
<evidence type="ECO:0000256" key="13">
    <source>
        <dbReference type="PROSITE-ProRule" id="PRU00277"/>
    </source>
</evidence>
<evidence type="ECO:0000313" key="18">
    <source>
        <dbReference type="Proteomes" id="UP000284731"/>
    </source>
</evidence>
<dbReference type="GO" id="GO:0051301">
    <property type="term" value="P:cell division"/>
    <property type="evidence" value="ECO:0007669"/>
    <property type="project" value="UniProtKB-KW"/>
</dbReference>
<dbReference type="GO" id="GO:0051083">
    <property type="term" value="P:'de novo' cotranslational protein folding"/>
    <property type="evidence" value="ECO:0007669"/>
    <property type="project" value="TreeGrafter"/>
</dbReference>
<reference evidence="17 18" key="1">
    <citation type="submission" date="2018-08" db="EMBL/GenBank/DDBJ databases">
        <title>A genome reference for cultivated species of the human gut microbiota.</title>
        <authorList>
            <person name="Zou Y."/>
            <person name="Xue W."/>
            <person name="Luo G."/>
        </authorList>
    </citation>
    <scope>NUCLEOTIDE SEQUENCE [LARGE SCALE GENOMIC DNA]</scope>
    <source>
        <strain evidence="17 18">AF18-46</strain>
    </source>
</reference>
<evidence type="ECO:0000256" key="15">
    <source>
        <dbReference type="SAM" id="MobiDB-lite"/>
    </source>
</evidence>
<dbReference type="Gene3D" id="3.30.70.1050">
    <property type="entry name" value="Trigger factor ribosome-binding domain"/>
    <property type="match status" value="1"/>
</dbReference>